<comment type="subunit">
    <text evidence="6">Component of the ribosomal small subunit (SSU) processome.</text>
</comment>
<feature type="region of interest" description="Disordered" evidence="8">
    <location>
        <begin position="219"/>
        <end position="239"/>
    </location>
</feature>
<protein>
    <recommendedName>
        <fullName evidence="6">U3 small nucleolar RNA-associated protein 11</fullName>
        <shortName evidence="6">U3 snoRNA-associated protein 11</shortName>
    </recommendedName>
</protein>
<feature type="coiled-coil region" evidence="7">
    <location>
        <begin position="178"/>
        <end position="212"/>
    </location>
</feature>
<comment type="subcellular location">
    <subcellularLocation>
        <location evidence="2 6">Nucleus</location>
        <location evidence="2 6">Nucleolus</location>
    </subcellularLocation>
</comment>
<keyword evidence="4 6" id="KW-0698">rRNA processing</keyword>
<evidence type="ECO:0000256" key="4">
    <source>
        <dbReference type="ARBA" id="ARBA00022552"/>
    </source>
</evidence>
<accession>A0A420HXR9</accession>
<evidence type="ECO:0000313" key="9">
    <source>
        <dbReference type="EMBL" id="RKF62241.1"/>
    </source>
</evidence>
<dbReference type="EMBL" id="MCBR01014916">
    <property type="protein sequence ID" value="RKF62241.1"/>
    <property type="molecule type" value="Genomic_DNA"/>
</dbReference>
<evidence type="ECO:0000256" key="7">
    <source>
        <dbReference type="SAM" id="Coils"/>
    </source>
</evidence>
<dbReference type="GO" id="GO:0006364">
    <property type="term" value="P:rRNA processing"/>
    <property type="evidence" value="ECO:0007669"/>
    <property type="project" value="UniProtKB-UniRule"/>
</dbReference>
<comment type="similarity">
    <text evidence="3 6">Belongs to the UTP11 family.</text>
</comment>
<evidence type="ECO:0000256" key="5">
    <source>
        <dbReference type="ARBA" id="ARBA00023242"/>
    </source>
</evidence>
<sequence>MSSMRNAVQRRVHRERGQIEERKKWGLLEKHKDYSARARDYNAKKAKLKALRQKVLEKNPDEFYFGMMSRTGPSSGKGQTGTVAGDRGNKVLSQDTVRLLKTQDLAYIRTSRNKATKEVSRLEMAVKGIVGEGKKVVYITDQSNDLDQKEELCEQDDIDEKNVTEGDGDSLSLDQKRRKIQRREAEKLKNRLEIAQKRLKALADAEQELELQRAMMSKSPTVGGVNKNGVKYRVRDRKR</sequence>
<comment type="caution">
    <text evidence="9">The sequence shown here is derived from an EMBL/GenBank/DDBJ whole genome shotgun (WGS) entry which is preliminary data.</text>
</comment>
<name>A0A420HXR9_9PEZI</name>
<dbReference type="PIRSF" id="PIRSF015952">
    <property type="entry name" value="U3snoRNP11"/>
    <property type="match status" value="1"/>
</dbReference>
<gene>
    <name evidence="9" type="ORF">GcC1_149003</name>
</gene>
<dbReference type="AlphaFoldDB" id="A0A420HXR9"/>
<dbReference type="Proteomes" id="UP000285405">
    <property type="component" value="Unassembled WGS sequence"/>
</dbReference>
<dbReference type="PANTHER" id="PTHR12838">
    <property type="entry name" value="U3 SMALL NUCLEOLAR RNA-ASSOCIATED PROTEIN 11"/>
    <property type="match status" value="1"/>
</dbReference>
<dbReference type="Pfam" id="PF03998">
    <property type="entry name" value="Utp11"/>
    <property type="match status" value="1"/>
</dbReference>
<evidence type="ECO:0000256" key="2">
    <source>
        <dbReference type="ARBA" id="ARBA00004604"/>
    </source>
</evidence>
<evidence type="ECO:0000256" key="6">
    <source>
        <dbReference type="PIRNR" id="PIRNR015952"/>
    </source>
</evidence>
<evidence type="ECO:0000313" key="10">
    <source>
        <dbReference type="Proteomes" id="UP000285405"/>
    </source>
</evidence>
<feature type="compositionally biased region" description="Polar residues" evidence="8">
    <location>
        <begin position="71"/>
        <end position="82"/>
    </location>
</feature>
<comment type="function">
    <text evidence="1 6">Involved in nucleolar processing of pre-18S ribosomal RNA.</text>
</comment>
<proteinExistence type="inferred from homology"/>
<feature type="region of interest" description="Disordered" evidence="8">
    <location>
        <begin position="66"/>
        <end position="87"/>
    </location>
</feature>
<keyword evidence="7" id="KW-0175">Coiled coil</keyword>
<reference evidence="9 10" key="1">
    <citation type="journal article" date="2018" name="BMC Genomics">
        <title>Comparative genome analyses reveal sequence features reflecting distinct modes of host-adaptation between dicot and monocot powdery mildew.</title>
        <authorList>
            <person name="Wu Y."/>
            <person name="Ma X."/>
            <person name="Pan Z."/>
            <person name="Kale S.D."/>
            <person name="Song Y."/>
            <person name="King H."/>
            <person name="Zhang Q."/>
            <person name="Presley C."/>
            <person name="Deng X."/>
            <person name="Wei C.I."/>
            <person name="Xiao S."/>
        </authorList>
    </citation>
    <scope>NUCLEOTIDE SEQUENCE [LARGE SCALE GENOMIC DNA]</scope>
    <source>
        <strain evidence="9">UCSC1</strain>
    </source>
</reference>
<dbReference type="GO" id="GO:0032040">
    <property type="term" value="C:small-subunit processome"/>
    <property type="evidence" value="ECO:0007669"/>
    <property type="project" value="UniProtKB-UniRule"/>
</dbReference>
<dbReference type="InterPro" id="IPR007144">
    <property type="entry name" value="SSU_processome_Utp11"/>
</dbReference>
<evidence type="ECO:0000256" key="3">
    <source>
        <dbReference type="ARBA" id="ARBA00008105"/>
    </source>
</evidence>
<keyword evidence="5 6" id="KW-0539">Nucleus</keyword>
<organism evidence="9 10">
    <name type="scientific">Golovinomyces cichoracearum</name>
    <dbReference type="NCBI Taxonomy" id="62708"/>
    <lineage>
        <taxon>Eukaryota</taxon>
        <taxon>Fungi</taxon>
        <taxon>Dikarya</taxon>
        <taxon>Ascomycota</taxon>
        <taxon>Pezizomycotina</taxon>
        <taxon>Leotiomycetes</taxon>
        <taxon>Erysiphales</taxon>
        <taxon>Erysiphaceae</taxon>
        <taxon>Golovinomyces</taxon>
    </lineage>
</organism>
<evidence type="ECO:0000256" key="8">
    <source>
        <dbReference type="SAM" id="MobiDB-lite"/>
    </source>
</evidence>
<feature type="compositionally biased region" description="Basic residues" evidence="8">
    <location>
        <begin position="230"/>
        <end position="239"/>
    </location>
</feature>
<evidence type="ECO:0000256" key="1">
    <source>
        <dbReference type="ARBA" id="ARBA00004099"/>
    </source>
</evidence>
<dbReference type="PANTHER" id="PTHR12838:SF0">
    <property type="entry name" value="U3 SMALL NUCLEOLAR RNA-ASSOCIATED PROTEIN 11-RELATED"/>
    <property type="match status" value="1"/>
</dbReference>